<dbReference type="InterPro" id="IPR008928">
    <property type="entry name" value="6-hairpin_glycosidase_sf"/>
</dbReference>
<dbReference type="SUPFAM" id="SSF48208">
    <property type="entry name" value="Six-hairpin glycosidases"/>
    <property type="match status" value="1"/>
</dbReference>
<evidence type="ECO:0000313" key="4">
    <source>
        <dbReference type="Proteomes" id="UP000585638"/>
    </source>
</evidence>
<comment type="caution">
    <text evidence="3">The sequence shown here is derived from an EMBL/GenBank/DDBJ whole genome shotgun (WGS) entry which is preliminary data.</text>
</comment>
<evidence type="ECO:0008006" key="5">
    <source>
        <dbReference type="Google" id="ProtNLM"/>
    </source>
</evidence>
<accession>A0A7W9KR36</accession>
<dbReference type="Gene3D" id="1.50.10.10">
    <property type="match status" value="1"/>
</dbReference>
<dbReference type="Proteomes" id="UP000585638">
    <property type="component" value="Unassembled WGS sequence"/>
</dbReference>
<keyword evidence="4" id="KW-1185">Reference proteome</keyword>
<evidence type="ECO:0000259" key="1">
    <source>
        <dbReference type="Pfam" id="PF00723"/>
    </source>
</evidence>
<gene>
    <name evidence="3" type="ORF">BJ998_008437</name>
</gene>
<dbReference type="InterPro" id="IPR045582">
    <property type="entry name" value="Trehalase-like_N"/>
</dbReference>
<dbReference type="InterPro" id="IPR011613">
    <property type="entry name" value="GH15-like"/>
</dbReference>
<dbReference type="RefSeq" id="WP_312890640.1">
    <property type="nucleotide sequence ID" value="NZ_JACHIR010000002.1"/>
</dbReference>
<dbReference type="EMBL" id="JACHIR010000002">
    <property type="protein sequence ID" value="MBB5897178.1"/>
    <property type="molecule type" value="Genomic_DNA"/>
</dbReference>
<name>A0A7W9KR36_9PSEU</name>
<dbReference type="Pfam" id="PF00723">
    <property type="entry name" value="Glyco_hydro_15"/>
    <property type="match status" value="1"/>
</dbReference>
<proteinExistence type="predicted"/>
<dbReference type="InterPro" id="IPR012341">
    <property type="entry name" value="6hp_glycosidase-like_sf"/>
</dbReference>
<evidence type="ECO:0000313" key="3">
    <source>
        <dbReference type="EMBL" id="MBB5897178.1"/>
    </source>
</evidence>
<organism evidence="3 4">
    <name type="scientific">Kutzneria kofuensis</name>
    <dbReference type="NCBI Taxonomy" id="103725"/>
    <lineage>
        <taxon>Bacteria</taxon>
        <taxon>Bacillati</taxon>
        <taxon>Actinomycetota</taxon>
        <taxon>Actinomycetes</taxon>
        <taxon>Pseudonocardiales</taxon>
        <taxon>Pseudonocardiaceae</taxon>
        <taxon>Kutzneria</taxon>
    </lineage>
</organism>
<reference evidence="3 4" key="1">
    <citation type="submission" date="2020-08" db="EMBL/GenBank/DDBJ databases">
        <title>Sequencing the genomes of 1000 actinobacteria strains.</title>
        <authorList>
            <person name="Klenk H.-P."/>
        </authorList>
    </citation>
    <scope>NUCLEOTIDE SEQUENCE [LARGE SCALE GENOMIC DNA]</scope>
    <source>
        <strain evidence="3 4">DSM 43851</strain>
    </source>
</reference>
<sequence length="568" mass="63032">MDGLDCIPHVLREYALVADGERGALIDPQGCVAWMCAPRWHDDAVFGALIGGGGYYQVVPADPWHVWGGYYEPGTLIWHSRWSTQGTIVECREALALPADPHRAVLLRRILADDDPVELLVRCKPGADFGRAEVRDVERNGDVWTMRTGPLWIRWTGAVDGRVRVEAGRHHDFVLEVSDRPFDGPPPDPGLCWQETEHGWREAVPDCLDTLVPDDARHAYSVLTGLTSGTGGMVAAATTSLPERAKLGGDYDYRYAWIRDQCYVGQAVATHQPHRLMDDAVRFVAERLIEHGPDLKPAYTVTGGQIPDQRELDLPGYPGGTDRVGNRVRHQFQLDAFGEALLLFGAAAEHDHLTADAERAIDVAIDAIEQQWRKTEAGVWELEDRSWTHSNLICVAGLRRTAKFMMANRCTALADAILAETARTSLHPRGHWQRSIDDDSVDASLLLPALRGALPADDPRSIATVRAVQEDLGRDGYVYRFRHDERKLGAAEGAFLVCGFWLALAEHQQGDAISAARRFERNRASCGPPGLFTEEYDVGQRQLRGNIPQAFVHGMLLECAARLSRGWQ</sequence>
<dbReference type="GO" id="GO:0015927">
    <property type="term" value="F:trehalase activity"/>
    <property type="evidence" value="ECO:0007669"/>
    <property type="project" value="TreeGrafter"/>
</dbReference>
<protein>
    <recommendedName>
        <fullName evidence="5">GH15 family glucan-1,4-alpha-glucosidase</fullName>
    </recommendedName>
</protein>
<dbReference type="PANTHER" id="PTHR31616:SF10">
    <property type="entry name" value="TREHALASE"/>
    <property type="match status" value="1"/>
</dbReference>
<feature type="domain" description="GH15-like" evidence="1">
    <location>
        <begin position="229"/>
        <end position="560"/>
    </location>
</feature>
<dbReference type="AlphaFoldDB" id="A0A7W9KR36"/>
<evidence type="ECO:0000259" key="2">
    <source>
        <dbReference type="Pfam" id="PF19291"/>
    </source>
</evidence>
<dbReference type="Pfam" id="PF19291">
    <property type="entry name" value="TREH_N"/>
    <property type="match status" value="1"/>
</dbReference>
<feature type="domain" description="Trehalase-like N-terminal" evidence="2">
    <location>
        <begin position="14"/>
        <end position="142"/>
    </location>
</feature>
<dbReference type="GO" id="GO:0005993">
    <property type="term" value="P:trehalose catabolic process"/>
    <property type="evidence" value="ECO:0007669"/>
    <property type="project" value="TreeGrafter"/>
</dbReference>
<dbReference type="PANTHER" id="PTHR31616">
    <property type="entry name" value="TREHALASE"/>
    <property type="match status" value="1"/>
</dbReference>